<keyword evidence="2" id="KW-1185">Reference proteome</keyword>
<evidence type="ECO:0000313" key="2">
    <source>
        <dbReference type="Proteomes" id="UP000655016"/>
    </source>
</evidence>
<comment type="caution">
    <text evidence="1">The sequence shown here is derived from an EMBL/GenBank/DDBJ whole genome shotgun (WGS) entry which is preliminary data.</text>
</comment>
<accession>A0ABQ1U8Q1</accession>
<evidence type="ECO:0000313" key="1">
    <source>
        <dbReference type="EMBL" id="GGF12966.1"/>
    </source>
</evidence>
<protein>
    <recommendedName>
        <fullName evidence="3">Ribosome maturation factor RimP</fullName>
    </recommendedName>
</protein>
<organism evidence="1 2">
    <name type="scientific">Flavobacterium limi</name>
    <dbReference type="NCBI Taxonomy" id="2045105"/>
    <lineage>
        <taxon>Bacteria</taxon>
        <taxon>Pseudomonadati</taxon>
        <taxon>Bacteroidota</taxon>
        <taxon>Flavobacteriia</taxon>
        <taxon>Flavobacteriales</taxon>
        <taxon>Flavobacteriaceae</taxon>
        <taxon>Flavobacterium</taxon>
    </lineage>
</organism>
<gene>
    <name evidence="1" type="ORF">GCM10011518_22780</name>
</gene>
<dbReference type="EMBL" id="BMKP01000004">
    <property type="protein sequence ID" value="GGF12966.1"/>
    <property type="molecule type" value="Genomic_DNA"/>
</dbReference>
<dbReference type="Proteomes" id="UP000655016">
    <property type="component" value="Unassembled WGS sequence"/>
</dbReference>
<sequence length="177" mass="20465">MGIFKNNMMEQYLRQLVSIAFTDKKEIFTGFLIDYSDDWILLKNNPIDFILDGFVILKNKNIEAIERDEELAFNEKVIRLKGLKTNAEDIIPIKDLGTILNYISNKYGIFQIVKKSPKSVYLGKLIEVNEEILTIDFLDIRGAFGGELSFNPDKIRVIEFDSDYINSLKLVSEENKQ</sequence>
<reference evidence="2" key="1">
    <citation type="journal article" date="2019" name="Int. J. Syst. Evol. Microbiol.">
        <title>The Global Catalogue of Microorganisms (GCM) 10K type strain sequencing project: providing services to taxonomists for standard genome sequencing and annotation.</title>
        <authorList>
            <consortium name="The Broad Institute Genomics Platform"/>
            <consortium name="The Broad Institute Genome Sequencing Center for Infectious Disease"/>
            <person name="Wu L."/>
            <person name="Ma J."/>
        </authorList>
    </citation>
    <scope>NUCLEOTIDE SEQUENCE [LARGE SCALE GENOMIC DNA]</scope>
    <source>
        <strain evidence="2">CGMCC 1.16060</strain>
    </source>
</reference>
<name>A0ABQ1U8Q1_9FLAO</name>
<evidence type="ECO:0008006" key="3">
    <source>
        <dbReference type="Google" id="ProtNLM"/>
    </source>
</evidence>
<proteinExistence type="predicted"/>